<comment type="similarity">
    <text evidence="1">Belongs to the DsrF/TusC family.</text>
</comment>
<reference evidence="2 3" key="1">
    <citation type="journal article" date="2021" name="Sci. Rep.">
        <title>Genome analysis of a halophilic bacterium Halomonas malpeensis YU-PRIM-29(T) reveals its exopolysaccharide and pigment producing capabilities.</title>
        <authorList>
            <person name="Athmika"/>
            <person name="Ghate S.D."/>
            <person name="Arun A.B."/>
            <person name="Rao S.S."/>
            <person name="Kumar S.T.A."/>
            <person name="Kandiyil M.K."/>
            <person name="Saptami K."/>
            <person name="Rekha P.D."/>
        </authorList>
    </citation>
    <scope>NUCLEOTIDE SEQUENCE [LARGE SCALE GENOMIC DNA]</scope>
    <source>
        <strain evidence="3">prim 29</strain>
    </source>
</reference>
<dbReference type="SUPFAM" id="SSF75169">
    <property type="entry name" value="DsrEFH-like"/>
    <property type="match status" value="1"/>
</dbReference>
<keyword evidence="3" id="KW-1185">Reference proteome</keyword>
<dbReference type="PANTHER" id="PTHR38780:SF1">
    <property type="entry name" value="PROTEIN TUSC"/>
    <property type="match status" value="1"/>
</dbReference>
<protein>
    <submittedName>
        <fullName evidence="2">DsrE family protein</fullName>
    </submittedName>
</protein>
<evidence type="ECO:0000313" key="3">
    <source>
        <dbReference type="Proteomes" id="UP001319882"/>
    </source>
</evidence>
<gene>
    <name evidence="2" type="ORF">GEV37_11925</name>
</gene>
<dbReference type="InterPro" id="IPR003787">
    <property type="entry name" value="Sulphur_relay_DsrE/F-like"/>
</dbReference>
<dbReference type="RefSeq" id="WP_227390496.1">
    <property type="nucleotide sequence ID" value="NZ_JBHSCJ010000002.1"/>
</dbReference>
<dbReference type="PANTHER" id="PTHR38780">
    <property type="entry name" value="PROTEIN TUSC"/>
    <property type="match status" value="1"/>
</dbReference>
<accession>A0ABS8DU24</accession>
<evidence type="ECO:0000256" key="1">
    <source>
        <dbReference type="ARBA" id="ARBA00005996"/>
    </source>
</evidence>
<dbReference type="InterPro" id="IPR027396">
    <property type="entry name" value="DsrEFH-like"/>
</dbReference>
<proteinExistence type="inferred from homology"/>
<dbReference type="Proteomes" id="UP001319882">
    <property type="component" value="Unassembled WGS sequence"/>
</dbReference>
<name>A0ABS8DU24_9GAMM</name>
<evidence type="ECO:0000313" key="2">
    <source>
        <dbReference type="EMBL" id="MCB8889822.1"/>
    </source>
</evidence>
<dbReference type="EMBL" id="WHVL01000005">
    <property type="protein sequence ID" value="MCB8889822.1"/>
    <property type="molecule type" value="Genomic_DNA"/>
</dbReference>
<dbReference type="Gene3D" id="3.40.1260.10">
    <property type="entry name" value="DsrEFH-like"/>
    <property type="match status" value="1"/>
</dbReference>
<comment type="caution">
    <text evidence="2">The sequence shown here is derived from an EMBL/GenBank/DDBJ whole genome shotgun (WGS) entry which is preliminary data.</text>
</comment>
<sequence length="121" mass="12852">MANDVSRLITLSRAPYDSNALREGLDVALVAAAFGEPVTLLFQGQGVLALVKDQAAGAPGQKAVHPTLAMLAMYDIDELLVAEESLQRLGLAVEQLIPAARVISNAELAALYRAGRDILHF</sequence>
<dbReference type="InterPro" id="IPR017462">
    <property type="entry name" value="Sulphur_relay_TusC/DsrF"/>
</dbReference>
<dbReference type="Pfam" id="PF02635">
    <property type="entry name" value="DsrE"/>
    <property type="match status" value="1"/>
</dbReference>
<organism evidence="2 3">
    <name type="scientific">Vreelandella malpeensis</name>
    <dbReference type="NCBI Taxonomy" id="1172368"/>
    <lineage>
        <taxon>Bacteria</taxon>
        <taxon>Pseudomonadati</taxon>
        <taxon>Pseudomonadota</taxon>
        <taxon>Gammaproteobacteria</taxon>
        <taxon>Oceanospirillales</taxon>
        <taxon>Halomonadaceae</taxon>
        <taxon>Vreelandella</taxon>
    </lineage>
</organism>